<sequence>MSAELRSLRDDPFELLLLLEMRLRATKLDIAAGQAESWTGLGFRIGRSWLAVPKDDVREVIVPPKPTRVPNAKPWMSGVANVRGELLTIVDLPRLLGVEGDAESRARRLLVFNSERVPAGFLVDEVAGYRQFSPTEQRHEIKQESGAFAPFLLGAFVRDGQPWLAFSLHRVVQGGEFLMAGL</sequence>
<dbReference type="PANTHER" id="PTHR22617:SF43">
    <property type="entry name" value="PROTEIN PILI"/>
    <property type="match status" value="1"/>
</dbReference>
<gene>
    <name evidence="2" type="ORF">C3942_00160</name>
</gene>
<dbReference type="InterPro" id="IPR039315">
    <property type="entry name" value="CheW"/>
</dbReference>
<evidence type="ECO:0000259" key="1">
    <source>
        <dbReference type="PROSITE" id="PS50851"/>
    </source>
</evidence>
<evidence type="ECO:0000313" key="2">
    <source>
        <dbReference type="EMBL" id="PPE75351.1"/>
    </source>
</evidence>
<keyword evidence="3" id="KW-1185">Reference proteome</keyword>
<name>A0A2S5TK65_9GAMM</name>
<dbReference type="Pfam" id="PF01584">
    <property type="entry name" value="CheW"/>
    <property type="match status" value="1"/>
</dbReference>
<comment type="caution">
    <text evidence="2">The sequence shown here is derived from an EMBL/GenBank/DDBJ whole genome shotgun (WGS) entry which is preliminary data.</text>
</comment>
<accession>A0A2S5TK65</accession>
<dbReference type="Proteomes" id="UP000238220">
    <property type="component" value="Unassembled WGS sequence"/>
</dbReference>
<dbReference type="OrthoDB" id="5298045at2"/>
<dbReference type="RefSeq" id="WP_104228317.1">
    <property type="nucleotide sequence ID" value="NZ_PSNW01000001.1"/>
</dbReference>
<dbReference type="SUPFAM" id="SSF50341">
    <property type="entry name" value="CheW-like"/>
    <property type="match status" value="1"/>
</dbReference>
<proteinExistence type="predicted"/>
<dbReference type="InterPro" id="IPR036061">
    <property type="entry name" value="CheW-like_dom_sf"/>
</dbReference>
<dbReference type="PROSITE" id="PS50851">
    <property type="entry name" value="CHEW"/>
    <property type="match status" value="1"/>
</dbReference>
<dbReference type="EMBL" id="PSNW01000001">
    <property type="protein sequence ID" value="PPE75351.1"/>
    <property type="molecule type" value="Genomic_DNA"/>
</dbReference>
<dbReference type="GO" id="GO:0006935">
    <property type="term" value="P:chemotaxis"/>
    <property type="evidence" value="ECO:0007669"/>
    <property type="project" value="InterPro"/>
</dbReference>
<dbReference type="PANTHER" id="PTHR22617">
    <property type="entry name" value="CHEMOTAXIS SENSOR HISTIDINE KINASE-RELATED"/>
    <property type="match status" value="1"/>
</dbReference>
<organism evidence="2 3">
    <name type="scientific">Solimonas fluminis</name>
    <dbReference type="NCBI Taxonomy" id="2086571"/>
    <lineage>
        <taxon>Bacteria</taxon>
        <taxon>Pseudomonadati</taxon>
        <taxon>Pseudomonadota</taxon>
        <taxon>Gammaproteobacteria</taxon>
        <taxon>Nevskiales</taxon>
        <taxon>Nevskiaceae</taxon>
        <taxon>Solimonas</taxon>
    </lineage>
</organism>
<dbReference type="InterPro" id="IPR002545">
    <property type="entry name" value="CheW-lke_dom"/>
</dbReference>
<dbReference type="GO" id="GO:0005829">
    <property type="term" value="C:cytosol"/>
    <property type="evidence" value="ECO:0007669"/>
    <property type="project" value="TreeGrafter"/>
</dbReference>
<feature type="domain" description="CheW-like" evidence="1">
    <location>
        <begin position="37"/>
        <end position="177"/>
    </location>
</feature>
<dbReference type="Gene3D" id="2.30.30.40">
    <property type="entry name" value="SH3 Domains"/>
    <property type="match status" value="1"/>
</dbReference>
<dbReference type="Gene3D" id="2.40.50.180">
    <property type="entry name" value="CheA-289, Domain 4"/>
    <property type="match status" value="1"/>
</dbReference>
<dbReference type="GO" id="GO:0007165">
    <property type="term" value="P:signal transduction"/>
    <property type="evidence" value="ECO:0007669"/>
    <property type="project" value="InterPro"/>
</dbReference>
<dbReference type="AlphaFoldDB" id="A0A2S5TK65"/>
<protein>
    <submittedName>
        <fullName evidence="2">Chemotaxis protein CheW</fullName>
    </submittedName>
</protein>
<dbReference type="SMART" id="SM00260">
    <property type="entry name" value="CheW"/>
    <property type="match status" value="1"/>
</dbReference>
<evidence type="ECO:0000313" key="3">
    <source>
        <dbReference type="Proteomes" id="UP000238220"/>
    </source>
</evidence>
<reference evidence="2 3" key="1">
    <citation type="submission" date="2018-02" db="EMBL/GenBank/DDBJ databases">
        <title>Genome sequencing of Solimonas sp. HR-BB.</title>
        <authorList>
            <person name="Lee Y."/>
            <person name="Jeon C.O."/>
        </authorList>
    </citation>
    <scope>NUCLEOTIDE SEQUENCE [LARGE SCALE GENOMIC DNA]</scope>
    <source>
        <strain evidence="2 3">HR-BB</strain>
    </source>
</reference>